<dbReference type="EMBL" id="QYZD01000004">
    <property type="protein sequence ID" value="RJG25161.1"/>
    <property type="molecule type" value="Genomic_DNA"/>
</dbReference>
<protein>
    <submittedName>
        <fullName evidence="5">DNA-binding response regulator</fullName>
    </submittedName>
</protein>
<sequence length="109" mass="12321">MRMRLPISTCWPEKLLQEKEQDLLAKEKAFIQRVSSFWNRDSGGGDVLSERELEVLQAAASGLRNKEIGERLCISVATVKTHMIHIYSKLQASNRVEAVEKARQLGLLA</sequence>
<organism evidence="5 6">
    <name type="scientific">Paenibacillus thiaminolyticus</name>
    <name type="common">Bacillus thiaminolyticus</name>
    <dbReference type="NCBI Taxonomy" id="49283"/>
    <lineage>
        <taxon>Bacteria</taxon>
        <taxon>Bacillati</taxon>
        <taxon>Bacillota</taxon>
        <taxon>Bacilli</taxon>
        <taxon>Bacillales</taxon>
        <taxon>Paenibacillaceae</taxon>
        <taxon>Paenibacillus</taxon>
    </lineage>
</organism>
<dbReference type="PROSITE" id="PS00622">
    <property type="entry name" value="HTH_LUXR_1"/>
    <property type="match status" value="1"/>
</dbReference>
<dbReference type="Gene3D" id="1.10.10.10">
    <property type="entry name" value="Winged helix-like DNA-binding domain superfamily/Winged helix DNA-binding domain"/>
    <property type="match status" value="1"/>
</dbReference>
<accession>A0A3A3GKW0</accession>
<evidence type="ECO:0000256" key="3">
    <source>
        <dbReference type="ARBA" id="ARBA00023163"/>
    </source>
</evidence>
<evidence type="ECO:0000313" key="5">
    <source>
        <dbReference type="EMBL" id="RJG25161.1"/>
    </source>
</evidence>
<dbReference type="PRINTS" id="PR00038">
    <property type="entry name" value="HTHLUXR"/>
</dbReference>
<comment type="caution">
    <text evidence="5">The sequence shown here is derived from an EMBL/GenBank/DDBJ whole genome shotgun (WGS) entry which is preliminary data.</text>
</comment>
<keyword evidence="3" id="KW-0804">Transcription</keyword>
<evidence type="ECO:0000259" key="4">
    <source>
        <dbReference type="PROSITE" id="PS50043"/>
    </source>
</evidence>
<dbReference type="Proteomes" id="UP000266177">
    <property type="component" value="Unassembled WGS sequence"/>
</dbReference>
<name>A0A3A3GKW0_PANTH</name>
<dbReference type="PANTHER" id="PTHR44688">
    <property type="entry name" value="DNA-BINDING TRANSCRIPTIONAL ACTIVATOR DEVR_DOSR"/>
    <property type="match status" value="1"/>
</dbReference>
<dbReference type="InterPro" id="IPR036388">
    <property type="entry name" value="WH-like_DNA-bd_sf"/>
</dbReference>
<dbReference type="SUPFAM" id="SSF46894">
    <property type="entry name" value="C-terminal effector domain of the bipartite response regulators"/>
    <property type="match status" value="1"/>
</dbReference>
<feature type="domain" description="HTH luxR-type" evidence="4">
    <location>
        <begin position="41"/>
        <end position="106"/>
    </location>
</feature>
<evidence type="ECO:0000256" key="2">
    <source>
        <dbReference type="ARBA" id="ARBA00023125"/>
    </source>
</evidence>
<keyword evidence="1" id="KW-0805">Transcription regulation</keyword>
<evidence type="ECO:0000313" key="6">
    <source>
        <dbReference type="Proteomes" id="UP000266177"/>
    </source>
</evidence>
<proteinExistence type="predicted"/>
<dbReference type="CDD" id="cd06170">
    <property type="entry name" value="LuxR_C_like"/>
    <property type="match status" value="1"/>
</dbReference>
<dbReference type="PROSITE" id="PS50043">
    <property type="entry name" value="HTH_LUXR_2"/>
    <property type="match status" value="1"/>
</dbReference>
<dbReference type="OrthoDB" id="1137593at2"/>
<dbReference type="AlphaFoldDB" id="A0A3A3GKW0"/>
<dbReference type="SMART" id="SM00421">
    <property type="entry name" value="HTH_LUXR"/>
    <property type="match status" value="1"/>
</dbReference>
<dbReference type="Pfam" id="PF00196">
    <property type="entry name" value="GerE"/>
    <property type="match status" value="1"/>
</dbReference>
<evidence type="ECO:0000256" key="1">
    <source>
        <dbReference type="ARBA" id="ARBA00023015"/>
    </source>
</evidence>
<dbReference type="PANTHER" id="PTHR44688:SF16">
    <property type="entry name" value="DNA-BINDING TRANSCRIPTIONAL ACTIVATOR DEVR_DOSR"/>
    <property type="match status" value="1"/>
</dbReference>
<dbReference type="GO" id="GO:0006355">
    <property type="term" value="P:regulation of DNA-templated transcription"/>
    <property type="evidence" value="ECO:0007669"/>
    <property type="project" value="InterPro"/>
</dbReference>
<keyword evidence="2 5" id="KW-0238">DNA-binding</keyword>
<reference evidence="5 6" key="1">
    <citation type="submission" date="2018-09" db="EMBL/GenBank/DDBJ databases">
        <title>Paenibacillus SK2017-BO5.</title>
        <authorList>
            <person name="Piskunova J.V."/>
            <person name="Dubiley S.A."/>
            <person name="Severinov K.V."/>
        </authorList>
    </citation>
    <scope>NUCLEOTIDE SEQUENCE [LARGE SCALE GENOMIC DNA]</scope>
    <source>
        <strain evidence="5 6">BO5</strain>
    </source>
</reference>
<dbReference type="InterPro" id="IPR000792">
    <property type="entry name" value="Tscrpt_reg_LuxR_C"/>
</dbReference>
<gene>
    <name evidence="5" type="ORF">DQX05_06745</name>
</gene>
<dbReference type="GO" id="GO:0003677">
    <property type="term" value="F:DNA binding"/>
    <property type="evidence" value="ECO:0007669"/>
    <property type="project" value="UniProtKB-KW"/>
</dbReference>
<dbReference type="InterPro" id="IPR016032">
    <property type="entry name" value="Sig_transdc_resp-reg_C-effctor"/>
</dbReference>